<dbReference type="GO" id="GO:0003779">
    <property type="term" value="F:actin binding"/>
    <property type="evidence" value="ECO:0007669"/>
    <property type="project" value="InterPro"/>
</dbReference>
<evidence type="ECO:0000256" key="2">
    <source>
        <dbReference type="SAM" id="MobiDB-lite"/>
    </source>
</evidence>
<evidence type="ECO:0000259" key="4">
    <source>
        <dbReference type="PROSITE" id="PS51444"/>
    </source>
</evidence>
<feature type="compositionally biased region" description="Polar residues" evidence="2">
    <location>
        <begin position="1163"/>
        <end position="1173"/>
    </location>
</feature>
<name>A0AAV8AJT4_9EUKA</name>
<dbReference type="PANTHER" id="PTHR45725:SF1">
    <property type="entry name" value="DISHEVELLED ASSOCIATED ACTIVATOR OF MORPHOGENESIS, ISOFORM D"/>
    <property type="match status" value="1"/>
</dbReference>
<comment type="caution">
    <text evidence="5">The sequence shown here is derived from an EMBL/GenBank/DDBJ whole genome shotgun (WGS) entry which is preliminary data.</text>
</comment>
<dbReference type="PANTHER" id="PTHR45725">
    <property type="entry name" value="FORMIN HOMOLOGY 2 FAMILY MEMBER"/>
    <property type="match status" value="1"/>
</dbReference>
<dbReference type="PROSITE" id="PS51232">
    <property type="entry name" value="GBD_FH3"/>
    <property type="match status" value="1"/>
</dbReference>
<evidence type="ECO:0000259" key="3">
    <source>
        <dbReference type="PROSITE" id="PS51232"/>
    </source>
</evidence>
<accession>A0AAV8AJT4</accession>
<keyword evidence="1" id="KW-0175">Coiled coil</keyword>
<dbReference type="InterPro" id="IPR016024">
    <property type="entry name" value="ARM-type_fold"/>
</dbReference>
<feature type="compositionally biased region" description="Gly residues" evidence="2">
    <location>
        <begin position="656"/>
        <end position="665"/>
    </location>
</feature>
<dbReference type="Pfam" id="PF02181">
    <property type="entry name" value="FH2"/>
    <property type="match status" value="1"/>
</dbReference>
<feature type="region of interest" description="Disordered" evidence="2">
    <location>
        <begin position="399"/>
        <end position="432"/>
    </location>
</feature>
<dbReference type="InterPro" id="IPR015425">
    <property type="entry name" value="FH2_Formin"/>
</dbReference>
<feature type="compositionally biased region" description="Basic and acidic residues" evidence="2">
    <location>
        <begin position="416"/>
        <end position="432"/>
    </location>
</feature>
<dbReference type="Gene3D" id="1.20.58.2220">
    <property type="entry name" value="Formin, FH2 domain"/>
    <property type="match status" value="1"/>
</dbReference>
<feature type="compositionally biased region" description="Gly residues" evidence="2">
    <location>
        <begin position="640"/>
        <end position="649"/>
    </location>
</feature>
<feature type="coiled-coil region" evidence="1">
    <location>
        <begin position="442"/>
        <end position="476"/>
    </location>
</feature>
<dbReference type="InterPro" id="IPR014768">
    <property type="entry name" value="GBD/FH3_dom"/>
</dbReference>
<evidence type="ECO:0000256" key="1">
    <source>
        <dbReference type="SAM" id="Coils"/>
    </source>
</evidence>
<dbReference type="SUPFAM" id="SSF101447">
    <property type="entry name" value="Formin homology 2 domain (FH2 domain)"/>
    <property type="match status" value="1"/>
</dbReference>
<organism evidence="5 6">
    <name type="scientific">Anaeramoeba flamelloides</name>
    <dbReference type="NCBI Taxonomy" id="1746091"/>
    <lineage>
        <taxon>Eukaryota</taxon>
        <taxon>Metamonada</taxon>
        <taxon>Anaeramoebidae</taxon>
        <taxon>Anaeramoeba</taxon>
    </lineage>
</organism>
<dbReference type="InterPro" id="IPR051425">
    <property type="entry name" value="Formin_Homology"/>
</dbReference>
<dbReference type="PROSITE" id="PS51444">
    <property type="entry name" value="FH2"/>
    <property type="match status" value="1"/>
</dbReference>
<feature type="region of interest" description="Disordered" evidence="2">
    <location>
        <begin position="1163"/>
        <end position="1185"/>
    </location>
</feature>
<proteinExistence type="predicted"/>
<gene>
    <name evidence="5" type="ORF">M0812_04283</name>
</gene>
<dbReference type="AlphaFoldDB" id="A0AAV8AJT4"/>
<dbReference type="Pfam" id="PF06367">
    <property type="entry name" value="Drf_FH3"/>
    <property type="match status" value="1"/>
</dbReference>
<evidence type="ECO:0000313" key="5">
    <source>
        <dbReference type="EMBL" id="KAJ3452514.1"/>
    </source>
</evidence>
<feature type="region of interest" description="Disordered" evidence="2">
    <location>
        <begin position="548"/>
        <end position="711"/>
    </location>
</feature>
<dbReference type="Proteomes" id="UP001146793">
    <property type="component" value="Unassembled WGS sequence"/>
</dbReference>
<dbReference type="InterPro" id="IPR042201">
    <property type="entry name" value="FH2_Formin_sf"/>
</dbReference>
<reference evidence="5" key="1">
    <citation type="submission" date="2022-08" db="EMBL/GenBank/DDBJ databases">
        <title>Novel sulphate-reducing endosymbionts in the free-living metamonad Anaeramoeba.</title>
        <authorList>
            <person name="Jerlstrom-Hultqvist J."/>
            <person name="Cepicka I."/>
            <person name="Gallot-Lavallee L."/>
            <person name="Salas-Leiva D."/>
            <person name="Curtis B.A."/>
            <person name="Zahonova K."/>
            <person name="Pipaliya S."/>
            <person name="Dacks J."/>
            <person name="Roger A.J."/>
        </authorList>
    </citation>
    <scope>NUCLEOTIDE SEQUENCE</scope>
    <source>
        <strain evidence="5">Busselton2</strain>
    </source>
</reference>
<dbReference type="SMART" id="SM01140">
    <property type="entry name" value="Drf_GBD"/>
    <property type="match status" value="1"/>
</dbReference>
<feature type="compositionally biased region" description="Basic residues" evidence="2">
    <location>
        <begin position="1174"/>
        <end position="1185"/>
    </location>
</feature>
<dbReference type="GO" id="GO:0031267">
    <property type="term" value="F:small GTPase binding"/>
    <property type="evidence" value="ECO:0007669"/>
    <property type="project" value="InterPro"/>
</dbReference>
<dbReference type="InterPro" id="IPR010472">
    <property type="entry name" value="FH3_dom"/>
</dbReference>
<feature type="coiled-coil region" evidence="1">
    <location>
        <begin position="502"/>
        <end position="529"/>
    </location>
</feature>
<feature type="compositionally biased region" description="Low complexity" evidence="2">
    <location>
        <begin position="566"/>
        <end position="575"/>
    </location>
</feature>
<sequence length="1185" mass="135030">MLKRVRTKRNLNKQKVQKIKESDVVLSQEELEKLNKDFDNLISMMNLDPMKEQFMRKLPLNQKIKLLKGSKHQKQGKSIDEYIKELSTNPNLDLIKTLSVELRTNQISWLEEFVEAKGHIYLLNFLFDSLSSEKKDLLLTLEIAKAVKSLMNNRPGLMGVLNYNDTIRILTLGLTCNSEKVVQTAMDLLAAISTLPGLNDKVNECILDIHQENYLLPYSLILNHLYKTKDYDLQTTIMTLIHGLTTNDDITHRIQVRFLMFEIGFDDWLNEIPRTNNDDLVNLIELFENNMYEDMKDMEDNYGTTEYNLLSAEKIMKKLTETVKDEEFKEIPINMLRAIIFLLYKSPYEWEDIFSSIYDLLTFGINNIGSENTFKDLLAKYYQKKNINNSKEIQKHEIEIKKENGNGNGNGNGNEIKMKNENKNENGDKNKNQNEFKIEKLIAKENKQLIFLKERNKELEKELDYKNKNISQIFNKVKNYYENRIFKIKNQNENQKQIKIIKNKYSQIISQLENEKKHLEDQLKNNGDYHVQSQNHNILQAKENTDSKKNFSNLQNSNHSIGDLDNNNSNSNNNNKTSQTDKTINDSMSKLQSTNNNGGIPPPPNSGGNGGASGSMGIPPPPNFGGNGIGGGGIPPPPNFGGGGTGGGNIPPPPNFGGGGTGGGNIPPPPNFGGGGGGLPPPPNFGGGGGGLPPPPSFGKAGGGLRNKPREPKSNLVALNWKKLPNNFSNKGYWSDVSIDKVDLNLDEFKKLFEKKKKTNLLKNKPTTEEQKKHNLISGKKASNVEIILRKMKKDEKEIIKCIFKLDEELLTEDTIRSLVLQLPTDEERRKVGQFGGQYSELGKAEKFYFQLKQVPHVEERLKTFLFKQGFQETVDTIEPQIKILEKSSINLKNSENFKTFIEIILKMGNVMNGGSFRGGAIGFNLEILSKLKDTKSTKDRSLTLMNYLAKIVESKYPTCLQILQEIPQYEKASSIDLPNLTATINTIKRDINQIGQEIDHLSNLPLSEKNPNDLYVKKMKPFLSEVRKKYDQISQLLQSAIKEFDFTKKFFGMTDDKLAPNQFFGYIKDFLISFKKAKIDNEKKVQEEIKKKKLEERNLKRNKNKNIQNVHDSMTDEKGLMDNIILKMRSGEAFKLKKNNSTQIFDSNQKKSSIPNFRSQLTKVSRGTNSPRRVTRIRNNRLKK</sequence>
<feature type="compositionally biased region" description="Polar residues" evidence="2">
    <location>
        <begin position="550"/>
        <end position="560"/>
    </location>
</feature>
<dbReference type="InterPro" id="IPR011989">
    <property type="entry name" value="ARM-like"/>
</dbReference>
<evidence type="ECO:0000313" key="6">
    <source>
        <dbReference type="Proteomes" id="UP001146793"/>
    </source>
</evidence>
<dbReference type="SMART" id="SM00498">
    <property type="entry name" value="FH2"/>
    <property type="match status" value="1"/>
</dbReference>
<dbReference type="InterPro" id="IPR010473">
    <property type="entry name" value="GTPase-bd"/>
</dbReference>
<dbReference type="Pfam" id="PF06371">
    <property type="entry name" value="Drf_GBD"/>
    <property type="match status" value="1"/>
</dbReference>
<dbReference type="Gene3D" id="1.25.10.10">
    <property type="entry name" value="Leucine-rich Repeat Variant"/>
    <property type="match status" value="1"/>
</dbReference>
<dbReference type="GO" id="GO:0030036">
    <property type="term" value="P:actin cytoskeleton organization"/>
    <property type="evidence" value="ECO:0007669"/>
    <property type="project" value="InterPro"/>
</dbReference>
<dbReference type="EMBL" id="JANTQA010000008">
    <property type="protein sequence ID" value="KAJ3452514.1"/>
    <property type="molecule type" value="Genomic_DNA"/>
</dbReference>
<dbReference type="SUPFAM" id="SSF48371">
    <property type="entry name" value="ARM repeat"/>
    <property type="match status" value="1"/>
</dbReference>
<protein>
    <submittedName>
        <fullName evidence="5">Protein diaphanous</fullName>
    </submittedName>
</protein>
<feature type="domain" description="GBD/FH3" evidence="3">
    <location>
        <begin position="26"/>
        <end position="376"/>
    </location>
</feature>
<feature type="coiled-coil region" evidence="1">
    <location>
        <begin position="1078"/>
        <end position="1106"/>
    </location>
</feature>
<feature type="domain" description="FH2" evidence="4">
    <location>
        <begin position="706"/>
        <end position="1101"/>
    </location>
</feature>
<feature type="compositionally biased region" description="Polar residues" evidence="2">
    <location>
        <begin position="576"/>
        <end position="594"/>
    </location>
</feature>